<gene>
    <name evidence="2" type="ORF">B0T17DRAFT_615354</name>
</gene>
<dbReference type="AlphaFoldDB" id="A0AA39X962"/>
<feature type="region of interest" description="Disordered" evidence="1">
    <location>
        <begin position="80"/>
        <end position="420"/>
    </location>
</feature>
<feature type="compositionally biased region" description="Acidic residues" evidence="1">
    <location>
        <begin position="113"/>
        <end position="122"/>
    </location>
</feature>
<dbReference type="EMBL" id="JAULSR010000002">
    <property type="protein sequence ID" value="KAK0629598.1"/>
    <property type="molecule type" value="Genomic_DNA"/>
</dbReference>
<feature type="compositionally biased region" description="Basic and acidic residues" evidence="1">
    <location>
        <begin position="166"/>
        <end position="240"/>
    </location>
</feature>
<organism evidence="2 3">
    <name type="scientific">Bombardia bombarda</name>
    <dbReference type="NCBI Taxonomy" id="252184"/>
    <lineage>
        <taxon>Eukaryota</taxon>
        <taxon>Fungi</taxon>
        <taxon>Dikarya</taxon>
        <taxon>Ascomycota</taxon>
        <taxon>Pezizomycotina</taxon>
        <taxon>Sordariomycetes</taxon>
        <taxon>Sordariomycetidae</taxon>
        <taxon>Sordariales</taxon>
        <taxon>Lasiosphaeriaceae</taxon>
        <taxon>Bombardia</taxon>
    </lineage>
</organism>
<dbReference type="Proteomes" id="UP001174934">
    <property type="component" value="Unassembled WGS sequence"/>
</dbReference>
<feature type="compositionally biased region" description="Basic and acidic residues" evidence="1">
    <location>
        <begin position="248"/>
        <end position="373"/>
    </location>
</feature>
<reference evidence="2" key="1">
    <citation type="submission" date="2023-06" db="EMBL/GenBank/DDBJ databases">
        <title>Genome-scale phylogeny and comparative genomics of the fungal order Sordariales.</title>
        <authorList>
            <consortium name="Lawrence Berkeley National Laboratory"/>
            <person name="Hensen N."/>
            <person name="Bonometti L."/>
            <person name="Westerberg I."/>
            <person name="Brannstrom I.O."/>
            <person name="Guillou S."/>
            <person name="Cros-Aarteil S."/>
            <person name="Calhoun S."/>
            <person name="Haridas S."/>
            <person name="Kuo A."/>
            <person name="Mondo S."/>
            <person name="Pangilinan J."/>
            <person name="Riley R."/>
            <person name="LaButti K."/>
            <person name="Andreopoulos B."/>
            <person name="Lipzen A."/>
            <person name="Chen C."/>
            <person name="Yanf M."/>
            <person name="Daum C."/>
            <person name="Ng V."/>
            <person name="Clum A."/>
            <person name="Steindorff A."/>
            <person name="Ohm R."/>
            <person name="Martin F."/>
            <person name="Silar P."/>
            <person name="Natvig D."/>
            <person name="Lalanne C."/>
            <person name="Gautier V."/>
            <person name="Ament-velasquez S.L."/>
            <person name="Kruys A."/>
            <person name="Hutchinson M.I."/>
            <person name="Powell A.J."/>
            <person name="Barry K."/>
            <person name="Miller A.N."/>
            <person name="Grigoriev I.V."/>
            <person name="Debuchy R."/>
            <person name="Gladieux P."/>
            <person name="Thoren M.H."/>
            <person name="Johannesson H."/>
        </authorList>
    </citation>
    <scope>NUCLEOTIDE SEQUENCE</scope>
    <source>
        <strain evidence="2">SMH3391-2</strain>
    </source>
</reference>
<evidence type="ECO:0000256" key="1">
    <source>
        <dbReference type="SAM" id="MobiDB-lite"/>
    </source>
</evidence>
<feature type="compositionally biased region" description="Polar residues" evidence="1">
    <location>
        <begin position="50"/>
        <end position="63"/>
    </location>
</feature>
<name>A0AA39X962_9PEZI</name>
<feature type="compositionally biased region" description="Low complexity" evidence="1">
    <location>
        <begin position="21"/>
        <end position="31"/>
    </location>
</feature>
<evidence type="ECO:0000313" key="3">
    <source>
        <dbReference type="Proteomes" id="UP001174934"/>
    </source>
</evidence>
<feature type="region of interest" description="Disordered" evidence="1">
    <location>
        <begin position="1"/>
        <end position="63"/>
    </location>
</feature>
<protein>
    <submittedName>
        <fullName evidence="2">Uncharacterized protein</fullName>
    </submittedName>
</protein>
<proteinExistence type="predicted"/>
<feature type="compositionally biased region" description="Basic and acidic residues" evidence="1">
    <location>
        <begin position="87"/>
        <end position="101"/>
    </location>
</feature>
<feature type="compositionally biased region" description="Basic and acidic residues" evidence="1">
    <location>
        <begin position="127"/>
        <end position="139"/>
    </location>
</feature>
<feature type="compositionally biased region" description="Polar residues" evidence="1">
    <location>
        <begin position="146"/>
        <end position="156"/>
    </location>
</feature>
<feature type="compositionally biased region" description="Polar residues" evidence="1">
    <location>
        <begin position="375"/>
        <end position="401"/>
    </location>
</feature>
<comment type="caution">
    <text evidence="2">The sequence shown here is derived from an EMBL/GenBank/DDBJ whole genome shotgun (WGS) entry which is preliminary data.</text>
</comment>
<accession>A0AA39X962</accession>
<sequence>MPPKRTTRRSATPQRPTPSLRGSPAPSTPGSGRRRPPTGEDVRTALPAKFSTSYGSPMSQLPNRATLTSSINIEDAAANIFSNVSRYNREARRLLPPRESRPSSVPRILEAHDEAEEEDELSQDQQPELKNDLKSRPEPRQFAPVPQSNKADSQQESIRDSHKRGRDNDAEKQDEQERLERDAKLKQQREAQARRRAEQKRIKAEEAAHEQAEQQRQKEEQDRLARDVEERAKAEQERIAQETLARQKKAEQDRRDRLAREEAERQKAEQDKRAEQDRRERLAREEAERQKAEQDKRAEQDRRERLAREEAERQKAEQDKRAEQVRRERLATEEATRQKAEQDRRERLAREEAERQKAEKARLVKETERRGFESRTPTGLNNQRFPGDTPSTIPWQSSTRGPNVATAKFPRRYSSVRPVL</sequence>
<keyword evidence="3" id="KW-1185">Reference proteome</keyword>
<evidence type="ECO:0000313" key="2">
    <source>
        <dbReference type="EMBL" id="KAK0629598.1"/>
    </source>
</evidence>